<sequence>MSKDDRGKGDTTAGVFTGLYACHPLSGRHVPIYLAEYVLTHYGTGVVMGAPAHDSRDLAFAHHHNQEVRSVVGGGSDGSLCNEDEMFTEHGVLRDSGEPRCRRDAPRSALQGTTSSRARYATLHLEMRKVNGNGIKSIVDEAGASAVAACAGTEVHWARRRWRAARGCTGCEWVEGAQQGWSVDGGLQPAPHAARRWSGARCLGPAAQRPTIVC</sequence>
<comment type="similarity">
    <text evidence="1">Belongs to the class-I aminoacyl-tRNA synthetase family.</text>
</comment>
<dbReference type="EC" id="6.1.1.4" evidence="2"/>
<dbReference type="SUPFAM" id="SSF50677">
    <property type="entry name" value="ValRS/IleRS/LeuRS editing domain"/>
    <property type="match status" value="1"/>
</dbReference>
<evidence type="ECO:0000313" key="11">
    <source>
        <dbReference type="Proteomes" id="UP000460718"/>
    </source>
</evidence>
<evidence type="ECO:0000256" key="4">
    <source>
        <dbReference type="ARBA" id="ARBA00022741"/>
    </source>
</evidence>
<dbReference type="GO" id="GO:0004823">
    <property type="term" value="F:leucine-tRNA ligase activity"/>
    <property type="evidence" value="ECO:0007669"/>
    <property type="project" value="UniProtKB-EC"/>
</dbReference>
<dbReference type="GO" id="GO:0006429">
    <property type="term" value="P:leucyl-tRNA aminoacylation"/>
    <property type="evidence" value="ECO:0007669"/>
    <property type="project" value="InterPro"/>
</dbReference>
<evidence type="ECO:0000256" key="3">
    <source>
        <dbReference type="ARBA" id="ARBA00022598"/>
    </source>
</evidence>
<evidence type="ECO:0000256" key="8">
    <source>
        <dbReference type="SAM" id="MobiDB-lite"/>
    </source>
</evidence>
<dbReference type="Proteomes" id="UP000460718">
    <property type="component" value="Unassembled WGS sequence"/>
</dbReference>
<dbReference type="Pfam" id="PF13603">
    <property type="entry name" value="tRNA-synt_1_2"/>
    <property type="match status" value="1"/>
</dbReference>
<dbReference type="Gene3D" id="3.90.740.10">
    <property type="entry name" value="Valyl/Leucyl/Isoleucyl-tRNA synthetase, editing domain"/>
    <property type="match status" value="1"/>
</dbReference>
<gene>
    <name evidence="10" type="ORF">PF011_g3589</name>
</gene>
<dbReference type="PANTHER" id="PTHR43740:SF2">
    <property type="entry name" value="LEUCINE--TRNA LIGASE, MITOCHONDRIAL"/>
    <property type="match status" value="1"/>
</dbReference>
<dbReference type="GO" id="GO:0005739">
    <property type="term" value="C:mitochondrion"/>
    <property type="evidence" value="ECO:0007669"/>
    <property type="project" value="TreeGrafter"/>
</dbReference>
<keyword evidence="3" id="KW-0436">Ligase</keyword>
<keyword evidence="7" id="KW-0030">Aminoacyl-tRNA synthetase</keyword>
<proteinExistence type="inferred from homology"/>
<evidence type="ECO:0000256" key="6">
    <source>
        <dbReference type="ARBA" id="ARBA00022917"/>
    </source>
</evidence>
<evidence type="ECO:0000256" key="2">
    <source>
        <dbReference type="ARBA" id="ARBA00013164"/>
    </source>
</evidence>
<comment type="caution">
    <text evidence="10">The sequence shown here is derived from an EMBL/GenBank/DDBJ whole genome shotgun (WGS) entry which is preliminary data.</text>
</comment>
<dbReference type="AlphaFoldDB" id="A0A6A3M7F5"/>
<organism evidence="10 11">
    <name type="scientific">Phytophthora fragariae</name>
    <dbReference type="NCBI Taxonomy" id="53985"/>
    <lineage>
        <taxon>Eukaryota</taxon>
        <taxon>Sar</taxon>
        <taxon>Stramenopiles</taxon>
        <taxon>Oomycota</taxon>
        <taxon>Peronosporomycetes</taxon>
        <taxon>Peronosporales</taxon>
        <taxon>Peronosporaceae</taxon>
        <taxon>Phytophthora</taxon>
    </lineage>
</organism>
<evidence type="ECO:0000256" key="1">
    <source>
        <dbReference type="ARBA" id="ARBA00005594"/>
    </source>
</evidence>
<dbReference type="InterPro" id="IPR009008">
    <property type="entry name" value="Val/Leu/Ile-tRNA-synth_edit"/>
</dbReference>
<reference evidence="10 11" key="1">
    <citation type="submission" date="2018-09" db="EMBL/GenBank/DDBJ databases">
        <title>Genomic investigation of the strawberry pathogen Phytophthora fragariae indicates pathogenicity is determined by transcriptional variation in three key races.</title>
        <authorList>
            <person name="Adams T.M."/>
            <person name="Armitage A.D."/>
            <person name="Sobczyk M.K."/>
            <person name="Bates H.J."/>
            <person name="Dunwell J.M."/>
            <person name="Nellist C.F."/>
            <person name="Harrison R.J."/>
        </authorList>
    </citation>
    <scope>NUCLEOTIDE SEQUENCE [LARGE SCALE GENOMIC DNA]</scope>
    <source>
        <strain evidence="10 11">SCRP245</strain>
    </source>
</reference>
<dbReference type="GO" id="GO:0002161">
    <property type="term" value="F:aminoacyl-tRNA deacylase activity"/>
    <property type="evidence" value="ECO:0007669"/>
    <property type="project" value="InterPro"/>
</dbReference>
<dbReference type="GO" id="GO:0032543">
    <property type="term" value="P:mitochondrial translation"/>
    <property type="evidence" value="ECO:0007669"/>
    <property type="project" value="TreeGrafter"/>
</dbReference>
<keyword evidence="4" id="KW-0547">Nucleotide-binding</keyword>
<dbReference type="PROSITE" id="PS51257">
    <property type="entry name" value="PROKAR_LIPOPROTEIN"/>
    <property type="match status" value="1"/>
</dbReference>
<keyword evidence="5" id="KW-0067">ATP-binding</keyword>
<protein>
    <recommendedName>
        <fullName evidence="2">leucine--tRNA ligase</fullName>
        <ecNumber evidence="2">6.1.1.4</ecNumber>
    </recommendedName>
</protein>
<feature type="region of interest" description="Disordered" evidence="8">
    <location>
        <begin position="95"/>
        <end position="114"/>
    </location>
</feature>
<dbReference type="InterPro" id="IPR025709">
    <property type="entry name" value="Leu_tRNA-synth_edit"/>
</dbReference>
<evidence type="ECO:0000313" key="10">
    <source>
        <dbReference type="EMBL" id="KAE9024233.1"/>
    </source>
</evidence>
<keyword evidence="6" id="KW-0648">Protein biosynthesis</keyword>
<feature type="domain" description="Leucyl-tRNA synthetase editing" evidence="9">
    <location>
        <begin position="11"/>
        <end position="99"/>
    </location>
</feature>
<feature type="compositionally biased region" description="Basic and acidic residues" evidence="8">
    <location>
        <begin position="95"/>
        <end position="106"/>
    </location>
</feature>
<evidence type="ECO:0000256" key="5">
    <source>
        <dbReference type="ARBA" id="ARBA00022840"/>
    </source>
</evidence>
<accession>A0A6A3M7F5</accession>
<evidence type="ECO:0000259" key="9">
    <source>
        <dbReference type="Pfam" id="PF13603"/>
    </source>
</evidence>
<evidence type="ECO:0000256" key="7">
    <source>
        <dbReference type="ARBA" id="ARBA00023146"/>
    </source>
</evidence>
<dbReference type="InterPro" id="IPR002302">
    <property type="entry name" value="Leu-tRNA-ligase"/>
</dbReference>
<dbReference type="EMBL" id="QXFW01000121">
    <property type="protein sequence ID" value="KAE9024233.1"/>
    <property type="molecule type" value="Genomic_DNA"/>
</dbReference>
<dbReference type="GO" id="GO:0005524">
    <property type="term" value="F:ATP binding"/>
    <property type="evidence" value="ECO:0007669"/>
    <property type="project" value="UniProtKB-KW"/>
</dbReference>
<name>A0A6A3M7F5_9STRA</name>
<dbReference type="PANTHER" id="PTHR43740">
    <property type="entry name" value="LEUCYL-TRNA SYNTHETASE"/>
    <property type="match status" value="1"/>
</dbReference>